<protein>
    <submittedName>
        <fullName evidence="1">Uncharacterized protein</fullName>
    </submittedName>
</protein>
<organism evidence="1 2">
    <name type="scientific">Brevundimonas vesicularis</name>
    <name type="common">Pseudomonas vesicularis</name>
    <dbReference type="NCBI Taxonomy" id="41276"/>
    <lineage>
        <taxon>Bacteria</taxon>
        <taxon>Pseudomonadati</taxon>
        <taxon>Pseudomonadota</taxon>
        <taxon>Alphaproteobacteria</taxon>
        <taxon>Caulobacterales</taxon>
        <taxon>Caulobacteraceae</taxon>
        <taxon>Brevundimonas</taxon>
    </lineage>
</organism>
<sequence>MTDAISIPRGGIAVLNNLLAQRSAWHGWEAGHPAQSPEAQDAFTERARAITAMREIGLIDENGMLTEAGRMTAEVWNRRHA</sequence>
<gene>
    <name evidence="1" type="ORF">CEP68_07595</name>
</gene>
<proteinExistence type="predicted"/>
<reference evidence="2" key="1">
    <citation type="submission" date="2017-06" db="EMBL/GenBank/DDBJ databases">
        <title>FDA dAtabase for Regulatory Grade micrObial Sequences (FDA-ARGOS): Supporting development and validation of Infectious Disease Dx tests.</title>
        <authorList>
            <person name="Minogue T."/>
            <person name="Wolcott M."/>
            <person name="Wasieloski L."/>
            <person name="Aguilar W."/>
            <person name="Moore D."/>
            <person name="Tallon L."/>
            <person name="Sadzewicz L."/>
            <person name="Sengamalay N."/>
            <person name="Ott S."/>
            <person name="Godinez A."/>
            <person name="Nagaraj S."/>
            <person name="Nadendla S."/>
            <person name="Geyer C."/>
            <person name="Sichtig H."/>
        </authorList>
    </citation>
    <scope>NUCLEOTIDE SEQUENCE [LARGE SCALE GENOMIC DNA]</scope>
    <source>
        <strain evidence="2">FDAARGOS_289</strain>
    </source>
</reference>
<evidence type="ECO:0000313" key="1">
    <source>
        <dbReference type="EMBL" id="ASE39378.1"/>
    </source>
</evidence>
<dbReference type="Proteomes" id="UP000197050">
    <property type="component" value="Chromosome"/>
</dbReference>
<dbReference type="KEGG" id="bvc:CEP68_07595"/>
<evidence type="ECO:0000313" key="2">
    <source>
        <dbReference type="Proteomes" id="UP000197050"/>
    </source>
</evidence>
<dbReference type="AlphaFoldDB" id="A0A1Z3U7Y5"/>
<dbReference type="EMBL" id="CP022048">
    <property type="protein sequence ID" value="ASE39378.1"/>
    <property type="molecule type" value="Genomic_DNA"/>
</dbReference>
<accession>A0A1Z3U7Y5</accession>
<dbReference type="RefSeq" id="WP_088582571.1">
    <property type="nucleotide sequence ID" value="NZ_CP022048.2"/>
</dbReference>
<dbReference type="GeneID" id="34014968"/>
<name>A0A1Z3U7Y5_BREVE</name>